<evidence type="ECO:0000256" key="3">
    <source>
        <dbReference type="ARBA" id="ARBA00022614"/>
    </source>
</evidence>
<comment type="subcellular location">
    <subcellularLocation>
        <location evidence="1">Cytoplasm</location>
    </subcellularLocation>
</comment>
<dbReference type="FunFam" id="3.80.10.10:FF:000801">
    <property type="entry name" value="Outer arm dynein light chain 1"/>
    <property type="match status" value="1"/>
</dbReference>
<evidence type="ECO:0000256" key="4">
    <source>
        <dbReference type="ARBA" id="ARBA00022737"/>
    </source>
</evidence>
<organism evidence="5 6">
    <name type="scientific">Dendrobium nobile</name>
    <name type="common">Orchid</name>
    <dbReference type="NCBI Taxonomy" id="94219"/>
    <lineage>
        <taxon>Eukaryota</taxon>
        <taxon>Viridiplantae</taxon>
        <taxon>Streptophyta</taxon>
        <taxon>Embryophyta</taxon>
        <taxon>Tracheophyta</taxon>
        <taxon>Spermatophyta</taxon>
        <taxon>Magnoliopsida</taxon>
        <taxon>Liliopsida</taxon>
        <taxon>Asparagales</taxon>
        <taxon>Orchidaceae</taxon>
        <taxon>Epidendroideae</taxon>
        <taxon>Malaxideae</taxon>
        <taxon>Dendrobiinae</taxon>
        <taxon>Dendrobium</taxon>
    </lineage>
</organism>
<evidence type="ECO:0000313" key="5">
    <source>
        <dbReference type="EMBL" id="KAI0495560.1"/>
    </source>
</evidence>
<dbReference type="InterPro" id="IPR025875">
    <property type="entry name" value="Leu-rich_rpt_4"/>
</dbReference>
<dbReference type="PANTHER" id="PTHR15454:SF69">
    <property type="entry name" value="SERINE_THREONINE-PROTEIN KINASE 11-INTERACTING PROTEIN"/>
    <property type="match status" value="1"/>
</dbReference>
<dbReference type="PROSITE" id="PS51450">
    <property type="entry name" value="LRR"/>
    <property type="match status" value="1"/>
</dbReference>
<dbReference type="PANTHER" id="PTHR15454">
    <property type="entry name" value="NISCHARIN RELATED"/>
    <property type="match status" value="1"/>
</dbReference>
<dbReference type="InterPro" id="IPR032675">
    <property type="entry name" value="LRR_dom_sf"/>
</dbReference>
<gene>
    <name evidence="5" type="ORF">KFK09_021861</name>
</gene>
<keyword evidence="6" id="KW-1185">Reference proteome</keyword>
<evidence type="ECO:0000313" key="6">
    <source>
        <dbReference type="Proteomes" id="UP000829196"/>
    </source>
</evidence>
<sequence length="1113" mass="125939">MTIVTGDRYLEHLVKFAEQNAGALLEGSLTLKLNPVGLHYVQSRLEALQELEGLIADAPVDYLRAYVSDLGDHRALEQLRRILGLLTSLKVISVHPQQARDPTPLSLQAFGCLRVLELRGCDISTSSARGLLELRHSLEKLICHNSTDALRHVFTNRIADIKDSPVWSRLNFVSCAHNSLVLMDESLQLLPSVETLDLSRNQFAKVDNLGKSSKLRHLDLGFNHLRTIASLSQVSCPIVKLVLRNNVLRTLRGLENLKLVEGLDLSCNLISSFSEMEILANLPCLQNLWLEGNPICYARWYRAYVFSFFSHPERLILDDNNISTKEYWERHIIYTSRQKQPPAYGFYFPAEIHTEEDSSAHANKKKYFRLANIEDNEQREHLCMEAIEQDSLSCDSDTLRKDEITTTDDESKIIGLMNKVEHLKKERSVLWLRDFKDWMNQSSDIIADRNQQKDLNLDFQSERSREPLTDANFGEGSHCANSTTQKEGGSFSNIIYSDISHNGILDKNVRTTAENDEKCFVTSLRSQEVISEQDQMEDDFRNPDNLSPSRLIVNDKSSINYSTVCGSEHSDLAINSGSLTAIDEIIGSHSSSIYHGSPPHYREDILHRRLHLEEEFLQLSTESHSVELSDSDTSSSEDESCVFNMSMCENDCNCNQEFAFESSNHGAIHANNHIGNGQEEPYPRNIHLCEDQTKSTKLFDANSEEASSTNNHVDSAGCCTSSQLNQGARDIKRINCKQQLTRGFVSLFGNLLAGNSQSECEKVNGVLESHRFEQGQSSCCANGFSFGRMNDKVLQQNHGAETILASIFDKNKQNEYIKDFFNSNIADSEASETIQQIVFCGFMYQQGSVSHESEAALLRSCKNKLYMLLLNKTDDGLDNVSKVPRCYELDEIREVVTGLGLQTLRVRMEGDMTYLLLTRSFEISKDLFSLLQVYDSGTSTTKCSIKSWEQVQVDLLEKYISGSLHRGIYFYSMIFLLQDKYEGKSWLSRSLFVIEGYIIICSENLIQFGSPPDCLGTPPYYSLDSLCPIQNILELIIESEEDCRSLTLIAGDVPYGNIFLEDSKRGNLQQENRTSCAWKLKWVSEDYLMRFVSLIKAMYLGFSATTLLVKYAS</sequence>
<keyword evidence="3" id="KW-0433">Leucine-rich repeat</keyword>
<dbReference type="OrthoDB" id="7451790at2759"/>
<dbReference type="GO" id="GO:0005737">
    <property type="term" value="C:cytoplasm"/>
    <property type="evidence" value="ECO:0007669"/>
    <property type="project" value="UniProtKB-SubCell"/>
</dbReference>
<dbReference type="Proteomes" id="UP000829196">
    <property type="component" value="Unassembled WGS sequence"/>
</dbReference>
<dbReference type="InterPro" id="IPR001611">
    <property type="entry name" value="Leu-rich_rpt"/>
</dbReference>
<dbReference type="EMBL" id="JAGYWB010000016">
    <property type="protein sequence ID" value="KAI0495560.1"/>
    <property type="molecule type" value="Genomic_DNA"/>
</dbReference>
<dbReference type="AlphaFoldDB" id="A0A8T3AHF3"/>
<accession>A0A8T3AHF3</accession>
<comment type="caution">
    <text evidence="5">The sequence shown here is derived from an EMBL/GenBank/DDBJ whole genome shotgun (WGS) entry which is preliminary data.</text>
</comment>
<dbReference type="SMR" id="A0A8T3AHF3"/>
<evidence type="ECO:0000256" key="2">
    <source>
        <dbReference type="ARBA" id="ARBA00022490"/>
    </source>
</evidence>
<name>A0A8T3AHF3_DENNO</name>
<protein>
    <recommendedName>
        <fullName evidence="7">Outer arm dynein light chain 1 protein</fullName>
    </recommendedName>
</protein>
<dbReference type="Pfam" id="PF12799">
    <property type="entry name" value="LRR_4"/>
    <property type="match status" value="1"/>
</dbReference>
<keyword evidence="4" id="KW-0677">Repeat</keyword>
<evidence type="ECO:0008006" key="7">
    <source>
        <dbReference type="Google" id="ProtNLM"/>
    </source>
</evidence>
<dbReference type="SUPFAM" id="SSF52058">
    <property type="entry name" value="L domain-like"/>
    <property type="match status" value="1"/>
</dbReference>
<dbReference type="Gene3D" id="3.80.10.10">
    <property type="entry name" value="Ribonuclease Inhibitor"/>
    <property type="match status" value="2"/>
</dbReference>
<proteinExistence type="predicted"/>
<evidence type="ECO:0000256" key="1">
    <source>
        <dbReference type="ARBA" id="ARBA00004496"/>
    </source>
</evidence>
<reference evidence="5" key="1">
    <citation type="journal article" date="2022" name="Front. Genet.">
        <title>Chromosome-Scale Assembly of the Dendrobium nobile Genome Provides Insights Into the Molecular Mechanism of the Biosynthesis of the Medicinal Active Ingredient of Dendrobium.</title>
        <authorList>
            <person name="Xu Q."/>
            <person name="Niu S.-C."/>
            <person name="Li K.-L."/>
            <person name="Zheng P.-J."/>
            <person name="Zhang X.-J."/>
            <person name="Jia Y."/>
            <person name="Liu Y."/>
            <person name="Niu Y.-X."/>
            <person name="Yu L.-H."/>
            <person name="Chen D.-F."/>
            <person name="Zhang G.-Q."/>
        </authorList>
    </citation>
    <scope>NUCLEOTIDE SEQUENCE</scope>
    <source>
        <tissue evidence="5">Leaf</tissue>
    </source>
</reference>
<keyword evidence="2" id="KW-0963">Cytoplasm</keyword>